<feature type="transmembrane region" description="Helical" evidence="1">
    <location>
        <begin position="34"/>
        <end position="51"/>
    </location>
</feature>
<protein>
    <submittedName>
        <fullName evidence="2">Uncharacterized protein</fullName>
    </submittedName>
</protein>
<feature type="transmembrane region" description="Helical" evidence="1">
    <location>
        <begin position="6"/>
        <end position="22"/>
    </location>
</feature>
<gene>
    <name evidence="2" type="ORF">ACRB68_23280</name>
</gene>
<keyword evidence="1" id="KW-0812">Transmembrane</keyword>
<evidence type="ECO:0000313" key="3">
    <source>
        <dbReference type="Proteomes" id="UP000487268"/>
    </source>
</evidence>
<dbReference type="Proteomes" id="UP000487268">
    <property type="component" value="Unassembled WGS sequence"/>
</dbReference>
<dbReference type="EMBL" id="WEGH01000001">
    <property type="protein sequence ID" value="MQY04277.1"/>
    <property type="molecule type" value="Genomic_DNA"/>
</dbReference>
<dbReference type="AlphaFoldDB" id="A0A7K0BT01"/>
<name>A0A7K0BT01_9ACTN</name>
<evidence type="ECO:0000256" key="1">
    <source>
        <dbReference type="SAM" id="Phobius"/>
    </source>
</evidence>
<keyword evidence="1" id="KW-0472">Membrane</keyword>
<organism evidence="2 3">
    <name type="scientific">Actinomadura macrotermitis</name>
    <dbReference type="NCBI Taxonomy" id="2585200"/>
    <lineage>
        <taxon>Bacteria</taxon>
        <taxon>Bacillati</taxon>
        <taxon>Actinomycetota</taxon>
        <taxon>Actinomycetes</taxon>
        <taxon>Streptosporangiales</taxon>
        <taxon>Thermomonosporaceae</taxon>
        <taxon>Actinomadura</taxon>
    </lineage>
</organism>
<keyword evidence="1" id="KW-1133">Transmembrane helix</keyword>
<comment type="caution">
    <text evidence="2">The sequence shown here is derived from an EMBL/GenBank/DDBJ whole genome shotgun (WGS) entry which is preliminary data.</text>
</comment>
<dbReference type="RefSeq" id="WP_194293254.1">
    <property type="nucleotide sequence ID" value="NZ_WEGH01000001.1"/>
</dbReference>
<accession>A0A7K0BT01</accession>
<proteinExistence type="predicted"/>
<reference evidence="2 3" key="1">
    <citation type="submission" date="2019-10" db="EMBL/GenBank/DDBJ databases">
        <title>Actinomadura rubteroloni sp. nov. and Actinomadura macrotermitis sp. nov., isolated from the gut of fungus growing-termite Macrotermes natalensis.</title>
        <authorList>
            <person name="Benndorf R."/>
            <person name="Martin K."/>
            <person name="Kuefner M."/>
            <person name="De Beer W."/>
            <person name="Kaster A.-K."/>
            <person name="Vollmers J."/>
            <person name="Poulsen M."/>
            <person name="Beemelmanns C."/>
        </authorList>
    </citation>
    <scope>NUCLEOTIDE SEQUENCE [LARGE SCALE GENOMIC DNA]</scope>
    <source>
        <strain evidence="2 3">RB68</strain>
    </source>
</reference>
<sequence>MEGIIALGFVALLAAFCVRWVAGRLRMQAPARNAVVIVFVLVVLAMWGQHLNG</sequence>
<evidence type="ECO:0000313" key="2">
    <source>
        <dbReference type="EMBL" id="MQY04277.1"/>
    </source>
</evidence>
<keyword evidence="3" id="KW-1185">Reference proteome</keyword>